<proteinExistence type="predicted"/>
<dbReference type="EMBL" id="BLIV01000001">
    <property type="protein sequence ID" value="GFE48453.1"/>
    <property type="molecule type" value="Genomic_DNA"/>
</dbReference>
<reference evidence="2 3" key="1">
    <citation type="submission" date="2019-12" db="EMBL/GenBank/DDBJ databases">
        <title>Roseobacter cerasinus sp. nov., isolated from seawater around aquaculture.</title>
        <authorList>
            <person name="Muramatsu S."/>
            <person name="Takabe Y."/>
            <person name="Mori K."/>
            <person name="Takaichi S."/>
            <person name="Hanada S."/>
        </authorList>
    </citation>
    <scope>NUCLEOTIDE SEQUENCE [LARGE SCALE GENOMIC DNA]</scope>
    <source>
        <strain evidence="2 3">AI77</strain>
    </source>
</reference>
<dbReference type="GO" id="GO:0016301">
    <property type="term" value="F:kinase activity"/>
    <property type="evidence" value="ECO:0007669"/>
    <property type="project" value="UniProtKB-KW"/>
</dbReference>
<accession>A0A640VJD2</accession>
<organism evidence="2 3">
    <name type="scientific">Roseobacter cerasinus</name>
    <dbReference type="NCBI Taxonomy" id="2602289"/>
    <lineage>
        <taxon>Bacteria</taxon>
        <taxon>Pseudomonadati</taxon>
        <taxon>Pseudomonadota</taxon>
        <taxon>Alphaproteobacteria</taxon>
        <taxon>Rhodobacterales</taxon>
        <taxon>Roseobacteraceae</taxon>
        <taxon>Roseobacter</taxon>
    </lineage>
</organism>
<feature type="domain" description="Glyoxalase-like" evidence="1">
    <location>
        <begin position="5"/>
        <end position="174"/>
    </location>
</feature>
<dbReference type="Proteomes" id="UP000436522">
    <property type="component" value="Unassembled WGS sequence"/>
</dbReference>
<dbReference type="InterPro" id="IPR025870">
    <property type="entry name" value="Glyoxalase-like_dom"/>
</dbReference>
<evidence type="ECO:0000259" key="1">
    <source>
        <dbReference type="Pfam" id="PF13468"/>
    </source>
</evidence>
<keyword evidence="2" id="KW-0808">Transferase</keyword>
<protein>
    <submittedName>
        <fullName evidence="2">Polyphosphate kinase</fullName>
    </submittedName>
</protein>
<gene>
    <name evidence="2" type="ORF">So717_02060</name>
</gene>
<dbReference type="Gene3D" id="3.10.180.10">
    <property type="entry name" value="2,3-Dihydroxybiphenyl 1,2-Dioxygenase, domain 1"/>
    <property type="match status" value="1"/>
</dbReference>
<dbReference type="AlphaFoldDB" id="A0A640VJD2"/>
<keyword evidence="2" id="KW-0418">Kinase</keyword>
<comment type="caution">
    <text evidence="2">The sequence shown here is derived from an EMBL/GenBank/DDBJ whole genome shotgun (WGS) entry which is preliminary data.</text>
</comment>
<keyword evidence="3" id="KW-1185">Reference proteome</keyword>
<dbReference type="Pfam" id="PF13468">
    <property type="entry name" value="Glyoxalase_3"/>
    <property type="match status" value="1"/>
</dbReference>
<name>A0A640VJD2_9RHOB</name>
<dbReference type="InterPro" id="IPR029068">
    <property type="entry name" value="Glyas_Bleomycin-R_OHBP_Dase"/>
</dbReference>
<evidence type="ECO:0000313" key="2">
    <source>
        <dbReference type="EMBL" id="GFE48453.1"/>
    </source>
</evidence>
<evidence type="ECO:0000313" key="3">
    <source>
        <dbReference type="Proteomes" id="UP000436522"/>
    </source>
</evidence>
<sequence length="206" mass="22410">MALQLDHLAIAGQSLAAAQAHVEEALGVALQPGGEHAVFHTHNALLGLEDGLYLEAIAINPDAPQPTRPRWFDLDRFHGPARLTNWICQSDDIVTDIAALPEGLGEPVALQRGDLRWRMAVPADGRLPFDSCAPALIQWDTARHPAGMLAPSGVQLRRLTIRHPEAEALKAILAVHLTDDRLRYETGPAALWAELDTPYGPRELSS</sequence>